<sequence>MKNLIFVASLTATLIAWPAIAQQGPAGVPGAYGLAESVAPTPPAPPSAQGQRAKRGPVDCRNARDVDQCKVRQEAHKKMLEACQDKFGAERKQCMHQQAQAFDCTRTRNPQQCESRKQASAACQNQKGSQFRQCVQQKMPPADCSKSPDPARCEQHQKARLLCQDKAGPEHRQCLRDNLTAKK</sequence>
<name>A0A9D7FG04_9RHOO</name>
<gene>
    <name evidence="3" type="ORF">IPJ48_18745</name>
</gene>
<comment type="caution">
    <text evidence="3">The sequence shown here is derived from an EMBL/GenBank/DDBJ whole genome shotgun (WGS) entry which is preliminary data.</text>
</comment>
<feature type="chain" id="PRO_5038954655" evidence="2">
    <location>
        <begin position="22"/>
        <end position="183"/>
    </location>
</feature>
<evidence type="ECO:0000313" key="3">
    <source>
        <dbReference type="EMBL" id="MBK7424947.1"/>
    </source>
</evidence>
<reference evidence="3" key="1">
    <citation type="submission" date="2020-10" db="EMBL/GenBank/DDBJ databases">
        <title>Connecting structure to function with the recovery of over 1000 high-quality activated sludge metagenome-assembled genomes encoding full-length rRNA genes using long-read sequencing.</title>
        <authorList>
            <person name="Singleton C.M."/>
            <person name="Petriglieri F."/>
            <person name="Kristensen J.M."/>
            <person name="Kirkegaard R.H."/>
            <person name="Michaelsen T.Y."/>
            <person name="Andersen M.H."/>
            <person name="Karst S.M."/>
            <person name="Dueholm M.S."/>
            <person name="Nielsen P.H."/>
            <person name="Albertsen M."/>
        </authorList>
    </citation>
    <scope>NUCLEOTIDE SEQUENCE</scope>
    <source>
        <strain evidence="3">EsbW_18-Q3-R4-48_MAXAC.044</strain>
    </source>
</reference>
<dbReference type="EMBL" id="JADJNC010000060">
    <property type="protein sequence ID" value="MBK7424947.1"/>
    <property type="molecule type" value="Genomic_DNA"/>
</dbReference>
<dbReference type="AlphaFoldDB" id="A0A9D7FG04"/>
<protein>
    <submittedName>
        <fullName evidence="3">Uncharacterized protein</fullName>
    </submittedName>
</protein>
<organism evidence="3 4">
    <name type="scientific">Candidatus Propionivibrio dominans</name>
    <dbReference type="NCBI Taxonomy" id="2954373"/>
    <lineage>
        <taxon>Bacteria</taxon>
        <taxon>Pseudomonadati</taxon>
        <taxon>Pseudomonadota</taxon>
        <taxon>Betaproteobacteria</taxon>
        <taxon>Rhodocyclales</taxon>
        <taxon>Rhodocyclaceae</taxon>
        <taxon>Propionivibrio</taxon>
    </lineage>
</organism>
<proteinExistence type="predicted"/>
<evidence type="ECO:0000256" key="1">
    <source>
        <dbReference type="SAM" id="MobiDB-lite"/>
    </source>
</evidence>
<feature type="region of interest" description="Disordered" evidence="1">
    <location>
        <begin position="37"/>
        <end position="58"/>
    </location>
</feature>
<keyword evidence="2" id="KW-0732">Signal</keyword>
<evidence type="ECO:0000256" key="2">
    <source>
        <dbReference type="SAM" id="SignalP"/>
    </source>
</evidence>
<evidence type="ECO:0000313" key="4">
    <source>
        <dbReference type="Proteomes" id="UP000886602"/>
    </source>
</evidence>
<accession>A0A9D7FG04</accession>
<dbReference type="Proteomes" id="UP000886602">
    <property type="component" value="Unassembled WGS sequence"/>
</dbReference>
<feature type="signal peptide" evidence="2">
    <location>
        <begin position="1"/>
        <end position="21"/>
    </location>
</feature>